<organism evidence="2 3">
    <name type="scientific">Ophiobolus disseminans</name>
    <dbReference type="NCBI Taxonomy" id="1469910"/>
    <lineage>
        <taxon>Eukaryota</taxon>
        <taxon>Fungi</taxon>
        <taxon>Dikarya</taxon>
        <taxon>Ascomycota</taxon>
        <taxon>Pezizomycotina</taxon>
        <taxon>Dothideomycetes</taxon>
        <taxon>Pleosporomycetidae</taxon>
        <taxon>Pleosporales</taxon>
        <taxon>Pleosporineae</taxon>
        <taxon>Phaeosphaeriaceae</taxon>
        <taxon>Ophiobolus</taxon>
    </lineage>
</organism>
<feature type="region of interest" description="Disordered" evidence="1">
    <location>
        <begin position="25"/>
        <end position="52"/>
    </location>
</feature>
<gene>
    <name evidence="2" type="ORF">CC86DRAFT_262026</name>
</gene>
<keyword evidence="3" id="KW-1185">Reference proteome</keyword>
<proteinExistence type="predicted"/>
<evidence type="ECO:0000313" key="2">
    <source>
        <dbReference type="EMBL" id="KAF2826073.1"/>
    </source>
</evidence>
<name>A0A6A6ZYX8_9PLEO</name>
<reference evidence="2" key="1">
    <citation type="journal article" date="2020" name="Stud. Mycol.">
        <title>101 Dothideomycetes genomes: a test case for predicting lifestyles and emergence of pathogens.</title>
        <authorList>
            <person name="Haridas S."/>
            <person name="Albert R."/>
            <person name="Binder M."/>
            <person name="Bloem J."/>
            <person name="Labutti K."/>
            <person name="Salamov A."/>
            <person name="Andreopoulos B."/>
            <person name="Baker S."/>
            <person name="Barry K."/>
            <person name="Bills G."/>
            <person name="Bluhm B."/>
            <person name="Cannon C."/>
            <person name="Castanera R."/>
            <person name="Culley D."/>
            <person name="Daum C."/>
            <person name="Ezra D."/>
            <person name="Gonzalez J."/>
            <person name="Henrissat B."/>
            <person name="Kuo A."/>
            <person name="Liang C."/>
            <person name="Lipzen A."/>
            <person name="Lutzoni F."/>
            <person name="Magnuson J."/>
            <person name="Mondo S."/>
            <person name="Nolan M."/>
            <person name="Ohm R."/>
            <person name="Pangilinan J."/>
            <person name="Park H.-J."/>
            <person name="Ramirez L."/>
            <person name="Alfaro M."/>
            <person name="Sun H."/>
            <person name="Tritt A."/>
            <person name="Yoshinaga Y."/>
            <person name="Zwiers L.-H."/>
            <person name="Turgeon B."/>
            <person name="Goodwin S."/>
            <person name="Spatafora J."/>
            <person name="Crous P."/>
            <person name="Grigoriev I."/>
        </authorList>
    </citation>
    <scope>NUCLEOTIDE SEQUENCE</scope>
    <source>
        <strain evidence="2">CBS 113818</strain>
    </source>
</reference>
<feature type="non-terminal residue" evidence="2">
    <location>
        <position position="1"/>
    </location>
</feature>
<dbReference type="Proteomes" id="UP000799424">
    <property type="component" value="Unassembled WGS sequence"/>
</dbReference>
<evidence type="ECO:0000313" key="3">
    <source>
        <dbReference type="Proteomes" id="UP000799424"/>
    </source>
</evidence>
<evidence type="ECO:0000256" key="1">
    <source>
        <dbReference type="SAM" id="MobiDB-lite"/>
    </source>
</evidence>
<accession>A0A6A6ZYX8</accession>
<feature type="non-terminal residue" evidence="2">
    <location>
        <position position="52"/>
    </location>
</feature>
<sequence length="52" mass="5977">LSQLIHHVAVQKELLEDENKGLREALSTKKKHNKKGKVLDLQQREEYHGGAM</sequence>
<dbReference type="AlphaFoldDB" id="A0A6A6ZYX8"/>
<feature type="compositionally biased region" description="Basic and acidic residues" evidence="1">
    <location>
        <begin position="42"/>
        <end position="52"/>
    </location>
</feature>
<dbReference type="EMBL" id="MU006227">
    <property type="protein sequence ID" value="KAF2826073.1"/>
    <property type="molecule type" value="Genomic_DNA"/>
</dbReference>
<dbReference type="OrthoDB" id="3773872at2759"/>
<protein>
    <submittedName>
        <fullName evidence="2">Uncharacterized protein</fullName>
    </submittedName>
</protein>